<proteinExistence type="predicted"/>
<dbReference type="Proteomes" id="UP000598820">
    <property type="component" value="Unassembled WGS sequence"/>
</dbReference>
<dbReference type="Gene3D" id="3.80.10.10">
    <property type="entry name" value="Ribonuclease Inhibitor"/>
    <property type="match status" value="2"/>
</dbReference>
<keyword evidence="2" id="KW-0677">Repeat</keyword>
<dbReference type="Pfam" id="PF13855">
    <property type="entry name" value="LRR_8"/>
    <property type="match status" value="1"/>
</dbReference>
<keyword evidence="3" id="KW-0732">Signal</keyword>
<dbReference type="InterPro" id="IPR032675">
    <property type="entry name" value="LRR_dom_sf"/>
</dbReference>
<dbReference type="InterPro" id="IPR003591">
    <property type="entry name" value="Leu-rich_rpt_typical-subtyp"/>
</dbReference>
<dbReference type="AlphaFoldDB" id="A0A927AWL9"/>
<dbReference type="InterPro" id="IPR055414">
    <property type="entry name" value="LRR_R13L4/SHOC2-like"/>
</dbReference>
<dbReference type="PANTHER" id="PTHR48051:SF1">
    <property type="entry name" value="RAS SUPPRESSOR PROTEIN 1"/>
    <property type="match status" value="1"/>
</dbReference>
<accession>A0A927AWL9</accession>
<gene>
    <name evidence="5" type="ORF">IC229_34230</name>
</gene>
<dbReference type="PANTHER" id="PTHR48051">
    <property type="match status" value="1"/>
</dbReference>
<feature type="domain" description="Disease resistance R13L4/SHOC-2-like LRR" evidence="4">
    <location>
        <begin position="353"/>
        <end position="442"/>
    </location>
</feature>
<dbReference type="SUPFAM" id="SSF52058">
    <property type="entry name" value="L domain-like"/>
    <property type="match status" value="1"/>
</dbReference>
<dbReference type="EMBL" id="JACWZY010000067">
    <property type="protein sequence ID" value="MBD2705716.1"/>
    <property type="molecule type" value="Genomic_DNA"/>
</dbReference>
<sequence>MAKFFLWVLLALFSLSSLAQERVFLVRDTTRLNVSLAELTKKYSPALARVAGQQSVFATRGRQFLDTLTARNQRFYSFIERNKKRLPFPGLLLQTQEFVRPDGTFELVFCQFSGKELTEQQEAQLVGVVAEWYVQNPFPFKTTSGFRWNSMTSIGSVPQKRTVRRAPGVINTLEAAEKTTRPDTVKMLAFNQLDLTNVPEVVYRFPNLEELDLSKNALHELPARLTADIPTLRRLSLLYNSIPDDSVFITRNKHLQSLNLQGNKLTKIPVAVRQNRRLESLWLGNNKLKELDIRSLRRMRRLTDLNLYNAGLTTLPRTVRRLKHVKVLDLYYNKLTVLPRQLGRMKRLEQLAVAHNELKELPASLTKLRRLQVLYVHHNRLSQLPTDFQRLRYLRILDLGYNWYTVVPNVLASLPSLEELSLNNNNVQEFPTVLLSIKGLKKVYMGSNPLFGREAMNSIYAPQIKQLEANNTQVTY</sequence>
<dbReference type="GO" id="GO:0005737">
    <property type="term" value="C:cytoplasm"/>
    <property type="evidence" value="ECO:0007669"/>
    <property type="project" value="TreeGrafter"/>
</dbReference>
<dbReference type="InterPro" id="IPR001611">
    <property type="entry name" value="Leu-rich_rpt"/>
</dbReference>
<organism evidence="5 6">
    <name type="scientific">Spirosoma profusum</name>
    <dbReference type="NCBI Taxonomy" id="2771354"/>
    <lineage>
        <taxon>Bacteria</taxon>
        <taxon>Pseudomonadati</taxon>
        <taxon>Bacteroidota</taxon>
        <taxon>Cytophagia</taxon>
        <taxon>Cytophagales</taxon>
        <taxon>Cytophagaceae</taxon>
        <taxon>Spirosoma</taxon>
    </lineage>
</organism>
<evidence type="ECO:0000313" key="6">
    <source>
        <dbReference type="Proteomes" id="UP000598820"/>
    </source>
</evidence>
<evidence type="ECO:0000256" key="1">
    <source>
        <dbReference type="ARBA" id="ARBA00022614"/>
    </source>
</evidence>
<evidence type="ECO:0000256" key="2">
    <source>
        <dbReference type="ARBA" id="ARBA00022737"/>
    </source>
</evidence>
<keyword evidence="6" id="KW-1185">Reference proteome</keyword>
<dbReference type="RefSeq" id="WP_190893416.1">
    <property type="nucleotide sequence ID" value="NZ_JACWZY010000067.1"/>
</dbReference>
<feature type="chain" id="PRO_5038101859" evidence="3">
    <location>
        <begin position="20"/>
        <end position="476"/>
    </location>
</feature>
<protein>
    <submittedName>
        <fullName evidence="5">Leucine-rich repeat domain-containing protein</fullName>
    </submittedName>
</protein>
<dbReference type="SMART" id="SM00364">
    <property type="entry name" value="LRR_BAC"/>
    <property type="match status" value="6"/>
</dbReference>
<comment type="caution">
    <text evidence="5">The sequence shown here is derived from an EMBL/GenBank/DDBJ whole genome shotgun (WGS) entry which is preliminary data.</text>
</comment>
<evidence type="ECO:0000256" key="3">
    <source>
        <dbReference type="SAM" id="SignalP"/>
    </source>
</evidence>
<evidence type="ECO:0000259" key="4">
    <source>
        <dbReference type="Pfam" id="PF23598"/>
    </source>
</evidence>
<evidence type="ECO:0000313" key="5">
    <source>
        <dbReference type="EMBL" id="MBD2705716.1"/>
    </source>
</evidence>
<name>A0A927AWL9_9BACT</name>
<reference evidence="5" key="1">
    <citation type="submission" date="2020-09" db="EMBL/GenBank/DDBJ databases">
        <authorList>
            <person name="Kim M.K."/>
        </authorList>
    </citation>
    <scope>NUCLEOTIDE SEQUENCE</scope>
    <source>
        <strain evidence="5">BT702</strain>
    </source>
</reference>
<dbReference type="Pfam" id="PF23598">
    <property type="entry name" value="LRR_14"/>
    <property type="match status" value="1"/>
</dbReference>
<feature type="signal peptide" evidence="3">
    <location>
        <begin position="1"/>
        <end position="19"/>
    </location>
</feature>
<dbReference type="InterPro" id="IPR050216">
    <property type="entry name" value="LRR_domain-containing"/>
</dbReference>
<dbReference type="SMART" id="SM00369">
    <property type="entry name" value="LRR_TYP"/>
    <property type="match status" value="7"/>
</dbReference>
<keyword evidence="1" id="KW-0433">Leucine-rich repeat</keyword>
<dbReference type="PROSITE" id="PS51450">
    <property type="entry name" value="LRR"/>
    <property type="match status" value="1"/>
</dbReference>